<organism evidence="1 2">
    <name type="scientific">Protomyces lactucae-debilis</name>
    <dbReference type="NCBI Taxonomy" id="2754530"/>
    <lineage>
        <taxon>Eukaryota</taxon>
        <taxon>Fungi</taxon>
        <taxon>Dikarya</taxon>
        <taxon>Ascomycota</taxon>
        <taxon>Taphrinomycotina</taxon>
        <taxon>Taphrinomycetes</taxon>
        <taxon>Taphrinales</taxon>
        <taxon>Protomycetaceae</taxon>
        <taxon>Protomyces</taxon>
    </lineage>
</organism>
<evidence type="ECO:0000313" key="2">
    <source>
        <dbReference type="Proteomes" id="UP000193685"/>
    </source>
</evidence>
<keyword evidence="2" id="KW-1185">Reference proteome</keyword>
<dbReference type="EMBL" id="MCFI01000002">
    <property type="protein sequence ID" value="ORY86893.1"/>
    <property type="molecule type" value="Genomic_DNA"/>
</dbReference>
<reference evidence="1 2" key="1">
    <citation type="submission" date="2016-07" db="EMBL/GenBank/DDBJ databases">
        <title>Pervasive Adenine N6-methylation of Active Genes in Fungi.</title>
        <authorList>
            <consortium name="DOE Joint Genome Institute"/>
            <person name="Mondo S.J."/>
            <person name="Dannebaum R.O."/>
            <person name="Kuo R.C."/>
            <person name="Labutti K."/>
            <person name="Haridas S."/>
            <person name="Kuo A."/>
            <person name="Salamov A."/>
            <person name="Ahrendt S.R."/>
            <person name="Lipzen A."/>
            <person name="Sullivan W."/>
            <person name="Andreopoulos W.B."/>
            <person name="Clum A."/>
            <person name="Lindquist E."/>
            <person name="Daum C."/>
            <person name="Ramamoorthy G.K."/>
            <person name="Gryganskyi A."/>
            <person name="Culley D."/>
            <person name="Magnuson J.K."/>
            <person name="James T.Y."/>
            <person name="O'Malley M.A."/>
            <person name="Stajich J.E."/>
            <person name="Spatafora J.W."/>
            <person name="Visel A."/>
            <person name="Grigoriev I.V."/>
        </authorList>
    </citation>
    <scope>NUCLEOTIDE SEQUENCE [LARGE SCALE GENOMIC DNA]</scope>
    <source>
        <strain evidence="1 2">12-1054</strain>
    </source>
</reference>
<dbReference type="AlphaFoldDB" id="A0A1Y2FSC7"/>
<protein>
    <submittedName>
        <fullName evidence="1">Uncharacterized protein</fullName>
    </submittedName>
</protein>
<dbReference type="GeneID" id="63787485"/>
<proteinExistence type="predicted"/>
<dbReference type="RefSeq" id="XP_040727749.1">
    <property type="nucleotide sequence ID" value="XM_040870886.1"/>
</dbReference>
<evidence type="ECO:0000313" key="1">
    <source>
        <dbReference type="EMBL" id="ORY86893.1"/>
    </source>
</evidence>
<dbReference type="Proteomes" id="UP000193685">
    <property type="component" value="Unassembled WGS sequence"/>
</dbReference>
<name>A0A1Y2FSC7_PROLT</name>
<sequence length="169" mass="19448">MPMNSPFEPKQVVGLRPRKRVVPTTEASTISSGGTERIARRHEQLKELDGYLRNLEYRLDHLARRRATLYSEASTEAAPQRTTRRYPAFRKSPLSKESFGRRMVRSMSERRQTRIISWKAEPSATVQTRATSATLGVGMGARHVCDDFRAHRAKRGSFWKRLRILFFGA</sequence>
<comment type="caution">
    <text evidence="1">The sequence shown here is derived from an EMBL/GenBank/DDBJ whole genome shotgun (WGS) entry which is preliminary data.</text>
</comment>
<gene>
    <name evidence="1" type="ORF">BCR37DRAFT_390623</name>
</gene>
<accession>A0A1Y2FSC7</accession>